<dbReference type="OrthoDB" id="3512640at2759"/>
<dbReference type="CDD" id="cd00614">
    <property type="entry name" value="CGS_like"/>
    <property type="match status" value="1"/>
</dbReference>
<reference evidence="10" key="1">
    <citation type="submission" date="2025-08" db="UniProtKB">
        <authorList>
            <consortium name="RefSeq"/>
        </authorList>
    </citation>
    <scope>IDENTIFICATION</scope>
    <source>
        <tissue evidence="10">Whole body</tissue>
    </source>
</reference>
<name>A0A8B8FPR7_9HEMI</name>
<protein>
    <recommendedName>
        <fullName evidence="4">cystathionine gamma-lyase</fullName>
        <ecNumber evidence="4">4.4.1.1</ecNumber>
    </recommendedName>
    <alternativeName>
        <fullName evidence="7">Gamma-cystathionase</fullName>
    </alternativeName>
</protein>
<organism evidence="9 10">
    <name type="scientific">Sipha flava</name>
    <name type="common">yellow sugarcane aphid</name>
    <dbReference type="NCBI Taxonomy" id="143950"/>
    <lineage>
        <taxon>Eukaryota</taxon>
        <taxon>Metazoa</taxon>
        <taxon>Ecdysozoa</taxon>
        <taxon>Arthropoda</taxon>
        <taxon>Hexapoda</taxon>
        <taxon>Insecta</taxon>
        <taxon>Pterygota</taxon>
        <taxon>Neoptera</taxon>
        <taxon>Paraneoptera</taxon>
        <taxon>Hemiptera</taxon>
        <taxon>Sternorrhyncha</taxon>
        <taxon>Aphidomorpha</taxon>
        <taxon>Aphidoidea</taxon>
        <taxon>Aphididae</taxon>
        <taxon>Sipha</taxon>
    </lineage>
</organism>
<dbReference type="GO" id="GO:0019346">
    <property type="term" value="P:transsulfuration"/>
    <property type="evidence" value="ECO:0007669"/>
    <property type="project" value="InterPro"/>
</dbReference>
<keyword evidence="9" id="KW-1185">Reference proteome</keyword>
<evidence type="ECO:0000256" key="3">
    <source>
        <dbReference type="ARBA" id="ARBA00009077"/>
    </source>
</evidence>
<evidence type="ECO:0000256" key="5">
    <source>
        <dbReference type="ARBA" id="ARBA00022898"/>
    </source>
</evidence>
<dbReference type="GO" id="GO:0005737">
    <property type="term" value="C:cytoplasm"/>
    <property type="evidence" value="ECO:0007669"/>
    <property type="project" value="TreeGrafter"/>
</dbReference>
<accession>A0A8B8FPR7</accession>
<comment type="cofactor">
    <cofactor evidence="1 8">
        <name>pyridoxal 5'-phosphate</name>
        <dbReference type="ChEBI" id="CHEBI:597326"/>
    </cofactor>
</comment>
<dbReference type="GO" id="GO:0004123">
    <property type="term" value="F:cystathionine gamma-lyase activity"/>
    <property type="evidence" value="ECO:0007669"/>
    <property type="project" value="TreeGrafter"/>
</dbReference>
<evidence type="ECO:0000313" key="9">
    <source>
        <dbReference type="Proteomes" id="UP000694846"/>
    </source>
</evidence>
<comment type="similarity">
    <text evidence="3 8">Belongs to the trans-sulfuration enzymes family.</text>
</comment>
<dbReference type="GO" id="GO:0019343">
    <property type="term" value="P:cysteine biosynthetic process via cystathionine"/>
    <property type="evidence" value="ECO:0007669"/>
    <property type="project" value="TreeGrafter"/>
</dbReference>
<evidence type="ECO:0000256" key="7">
    <source>
        <dbReference type="ARBA" id="ARBA00029853"/>
    </source>
</evidence>
<gene>
    <name evidence="10" type="primary">LOC112684997</name>
</gene>
<dbReference type="RefSeq" id="XP_025412528.1">
    <property type="nucleotide sequence ID" value="XM_025556743.1"/>
</dbReference>
<dbReference type="GeneID" id="112684997"/>
<dbReference type="FunFam" id="3.40.640.10:FF:000046">
    <property type="entry name" value="Cystathionine gamma-lyase"/>
    <property type="match status" value="1"/>
</dbReference>
<evidence type="ECO:0000256" key="6">
    <source>
        <dbReference type="ARBA" id="ARBA00023192"/>
    </source>
</evidence>
<dbReference type="AlphaFoldDB" id="A0A8B8FPR7"/>
<dbReference type="Pfam" id="PF01053">
    <property type="entry name" value="Cys_Met_Meta_PP"/>
    <property type="match status" value="1"/>
</dbReference>
<dbReference type="PANTHER" id="PTHR11808">
    <property type="entry name" value="TRANS-SULFURATION ENZYME FAMILY MEMBER"/>
    <property type="match status" value="1"/>
</dbReference>
<dbReference type="InterPro" id="IPR015424">
    <property type="entry name" value="PyrdxlP-dep_Trfase"/>
</dbReference>
<keyword evidence="6" id="KW-0028">Amino-acid biosynthesis</keyword>
<proteinExistence type="inferred from homology"/>
<keyword evidence="5 8" id="KW-0663">Pyridoxal phosphate</keyword>
<dbReference type="EC" id="4.4.1.1" evidence="4"/>
<comment type="pathway">
    <text evidence="2">Amino-acid biosynthesis; L-cysteine biosynthesis; L-cysteine from L-homocysteine and L-serine: step 2/2.</text>
</comment>
<evidence type="ECO:0000256" key="4">
    <source>
        <dbReference type="ARBA" id="ARBA00012085"/>
    </source>
</evidence>
<dbReference type="GO" id="GO:0030170">
    <property type="term" value="F:pyridoxal phosphate binding"/>
    <property type="evidence" value="ECO:0007669"/>
    <property type="project" value="InterPro"/>
</dbReference>
<sequence>MHILWPNNVNHEDILLFILDAAPYMKKSGRYIQTLYPKALHVTYLAYALHNVCEEVRAHFPKVDRLIAEMKKTFLKCPKRITILNENCSDIPNPPKPITTCWGTWITAVEYYCTYLNEIKSAVEEFSENVQCVNVVKELIKYQSLHSNPVYIITNFGFILHAITQLEKRSVTLTKSIGIVLEAKQKLEEANGEVAKFILEKCNRVFSKNNGWAEIQKVYLIHNGTTLNGFEYTRCGNPIRSVLEKCIMTLDHAEYSLTYSSGMAATTSMVNLLVPGDHLLCSKDVYGGTYRLLNGVARQAGIFIDFIDFSNKENVIKYIKFNTKLVWFESLSNPLTQVLDVQELSEAVHNMRADIIVAVDNSFVTPYFQKPLLLGVDVIMYSLSKYMNGHSDVLMGALVTNNKDIYDKLYFLQYTCGNIPSSFDCYLVYRGLKTLQVRMEKHMASAMVLAKYLELHPKVLKVFFMGLPNHPQYKIIQKQFTGYNGLVSFYINGSIKESTCFLESLKLFSITCSLGCYESLAALPCKMTHGSLTDEERRQLGIHDNLIRLSIGLEYVQDLIDDLDQAFQLCGAKNKSE</sequence>
<dbReference type="Gene3D" id="3.40.640.10">
    <property type="entry name" value="Type I PLP-dependent aspartate aminotransferase-like (Major domain)"/>
    <property type="match status" value="1"/>
</dbReference>
<dbReference type="UniPathway" id="UPA00136">
    <property type="reaction ID" value="UER00202"/>
</dbReference>
<dbReference type="InterPro" id="IPR000277">
    <property type="entry name" value="Cys/Met-Metab_PyrdxlP-dep_enz"/>
</dbReference>
<dbReference type="Proteomes" id="UP000694846">
    <property type="component" value="Unplaced"/>
</dbReference>
<dbReference type="InterPro" id="IPR015422">
    <property type="entry name" value="PyrdxlP-dep_Trfase_small"/>
</dbReference>
<dbReference type="InterPro" id="IPR015421">
    <property type="entry name" value="PyrdxlP-dep_Trfase_major"/>
</dbReference>
<dbReference type="PANTHER" id="PTHR11808:SF15">
    <property type="entry name" value="CYSTATHIONINE GAMMA-LYASE"/>
    <property type="match status" value="1"/>
</dbReference>
<evidence type="ECO:0000313" key="10">
    <source>
        <dbReference type="RefSeq" id="XP_025412528.1"/>
    </source>
</evidence>
<evidence type="ECO:0000256" key="1">
    <source>
        <dbReference type="ARBA" id="ARBA00001933"/>
    </source>
</evidence>
<dbReference type="Gene3D" id="3.90.1150.10">
    <property type="entry name" value="Aspartate Aminotransferase, domain 1"/>
    <property type="match status" value="1"/>
</dbReference>
<dbReference type="SUPFAM" id="SSF53383">
    <property type="entry name" value="PLP-dependent transferases"/>
    <property type="match status" value="1"/>
</dbReference>
<evidence type="ECO:0000256" key="2">
    <source>
        <dbReference type="ARBA" id="ARBA00005038"/>
    </source>
</evidence>
<keyword evidence="6" id="KW-0198">Cysteine biosynthesis</keyword>
<evidence type="ECO:0000256" key="8">
    <source>
        <dbReference type="RuleBase" id="RU362118"/>
    </source>
</evidence>